<dbReference type="WBParaSite" id="TTAC_0000799501-mRNA-1">
    <property type="protein sequence ID" value="TTAC_0000799501-mRNA-1"/>
    <property type="gene ID" value="TTAC_0000799501"/>
</dbReference>
<dbReference type="InterPro" id="IPR057634">
    <property type="entry name" value="PAH_ZNF598/HEL2"/>
</dbReference>
<dbReference type="InterPro" id="IPR013087">
    <property type="entry name" value="Znf_C2H2_type"/>
</dbReference>
<dbReference type="STRING" id="6205.A0A0R3X3Q8"/>
<dbReference type="GO" id="GO:0072344">
    <property type="term" value="P:rescue of stalled ribosome"/>
    <property type="evidence" value="ECO:0007669"/>
    <property type="project" value="InterPro"/>
</dbReference>
<dbReference type="PANTHER" id="PTHR22938:SF0">
    <property type="entry name" value="E3 UBIQUITIN-PROTEIN LIGASE ZNF598"/>
    <property type="match status" value="1"/>
</dbReference>
<dbReference type="SMART" id="SM00355">
    <property type="entry name" value="ZnF_C2H2"/>
    <property type="match status" value="5"/>
</dbReference>
<feature type="compositionally biased region" description="Polar residues" evidence="2">
    <location>
        <begin position="849"/>
        <end position="865"/>
    </location>
</feature>
<evidence type="ECO:0000313" key="5">
    <source>
        <dbReference type="Proteomes" id="UP000274429"/>
    </source>
</evidence>
<accession>A0A0R3X3Q8</accession>
<keyword evidence="1" id="KW-0479">Metal-binding</keyword>
<dbReference type="EMBL" id="UYWX01020427">
    <property type="protein sequence ID" value="VDM32461.1"/>
    <property type="molecule type" value="Genomic_DNA"/>
</dbReference>
<feature type="compositionally biased region" description="Basic and acidic residues" evidence="2">
    <location>
        <begin position="926"/>
        <end position="935"/>
    </location>
</feature>
<dbReference type="InterPro" id="IPR054734">
    <property type="entry name" value="PqqF-like_C_4"/>
</dbReference>
<proteinExistence type="predicted"/>
<sequence>MAGWFQLLYQEIVDVLARPLAGSNDEALLTASNFAVYKDRLRQKTCNRLLDPRKLNTHLRKYLRQVNIHLVEDCMKALECLTMNDMMLFVPAFFSRLYVKAFVYGNVSSTGFPMGVLLKGGEGVGVMGGYECEKGEAVVEGLSGEEEEAMGGGGGGGGGGGEVEGDGRRVLRHDVGDVIGSGGCGVSGASCEGKWAEWRHMRGWMVGWVMMREEAKEFVDYTLSTLKPREVAVLKPYPKAALPACLNRLRVMNFNKTDVNTSLVLVSPLQGTPSNDLRYEVMNELLESCLQESAFAYLRTRETLGYAVGLYSWSLPSTTGQCGLSVGVSSQANKFDSNLVAGRMYAFWYRIVPYIVLHLNEEAFQTSVEALIAANLLEDATMKVEINRNKKEVFSDRPMFDRRQKSVEILRQLKLSELQKFYRETYYNFEKQPALMIQVDALEDVSSEVSPKGESLKSLKTFDWPLCVVPMNKSQAEAEQKAALEVDVREAVRVCAPSLVTDAAKGDHIIGEKGVHVTLPRIVEIAEIIIMAKFQPFDSVDMSTLISEAELDFQFENESILACYRKLMACVCSKCGFTAPNMSALNRHTTNEHRLSFCDLCLRHAHMLPSEFVPLSCKDLVAHRKWDKVKKRGHPVCEFCAQTFYEFENLIIHIREAHFICDFCHTIGVFEVFRRQQELFSHYKRVHFVCPECESAGRMACFASEEQLGIHRIREHPNESKNDPSLWEPLQILYSNQGLIGQHTRGRNGGRRGQNAATEGGEADGLVVFYPAQPRAPMPEEWTVTDFPSLTGERAANDQNGTDNEARSEAQRTAAAGGRQMRSHAEVASGLSGSSSVNSHNLKDFPALPSSSSGNASENQPTSQPKWLRPKTDSSATIVPKPDGPRLTQKSAPKEDDFPSLIGSSTATNHIVPTNWGAAPNKVTPKPKESKRLPTGDDFPALVSTASASSTTTSHRILPEPRLPSYVLPPSKQTEKAKDRKTKSRVVEPSLPPAPDLEPFSSALLKAKKSSWWNSADNDGAVSRMAKEENGEGGRMAAPTYSRIQTVDHFESAETATPSAPPPPPEFSSKDFPSLGGGVNSSKKNVSTKSTATKKPQEVKEGKKSAAATQLPQKPSPKPRKDDTDAGHVQAPSQIQTPSEEPKILPFLEDTETVLYEKNVYTPPLDYEAKNREVITAAETVLSGEGYPKNAFTRFASLSRLFRHGQLSAHSYLEALESLLTCKGGLSQTDWLSSMIALLPDVGLQRALLRALKGEAAPRVPRVSTPARCRGTQTPVWAKSVVATLQVCSVCGQVCQRSGMREHTELAHS</sequence>
<reference evidence="4 5" key="2">
    <citation type="submission" date="2018-11" db="EMBL/GenBank/DDBJ databases">
        <authorList>
            <consortium name="Pathogen Informatics"/>
        </authorList>
    </citation>
    <scope>NUCLEOTIDE SEQUENCE [LARGE SCALE GENOMIC DNA]</scope>
</reference>
<protein>
    <submittedName>
        <fullName evidence="6">C2H2-type domain-containing protein</fullName>
    </submittedName>
</protein>
<feature type="compositionally biased region" description="Low complexity" evidence="2">
    <location>
        <begin position="944"/>
        <end position="954"/>
    </location>
</feature>
<feature type="compositionally biased region" description="Low complexity" evidence="2">
    <location>
        <begin position="1080"/>
        <end position="1094"/>
    </location>
</feature>
<evidence type="ECO:0000256" key="1">
    <source>
        <dbReference type="ARBA" id="ARBA00022723"/>
    </source>
</evidence>
<dbReference type="GO" id="GO:0043022">
    <property type="term" value="F:ribosome binding"/>
    <property type="evidence" value="ECO:0007669"/>
    <property type="project" value="TreeGrafter"/>
</dbReference>
<dbReference type="GO" id="GO:0046872">
    <property type="term" value="F:metal ion binding"/>
    <property type="evidence" value="ECO:0007669"/>
    <property type="project" value="UniProtKB-KW"/>
</dbReference>
<gene>
    <name evidence="4" type="ORF">TTAC_LOCUS7980</name>
</gene>
<dbReference type="InterPro" id="IPR011249">
    <property type="entry name" value="Metalloenz_LuxS/M16"/>
</dbReference>
<dbReference type="PANTHER" id="PTHR22938">
    <property type="entry name" value="ZINC FINGER PROTEIN 598"/>
    <property type="match status" value="1"/>
</dbReference>
<evidence type="ECO:0000259" key="3">
    <source>
        <dbReference type="PROSITE" id="PS00028"/>
    </source>
</evidence>
<dbReference type="Pfam" id="PF23202">
    <property type="entry name" value="PAH_ZNF598"/>
    <property type="match status" value="1"/>
</dbReference>
<dbReference type="Pfam" id="PF22456">
    <property type="entry name" value="PqqF-like_C_4"/>
    <property type="match status" value="1"/>
</dbReference>
<feature type="domain" description="C2H2-type" evidence="3">
    <location>
        <begin position="637"/>
        <end position="658"/>
    </location>
</feature>
<evidence type="ECO:0000313" key="6">
    <source>
        <dbReference type="WBParaSite" id="TTAC_0000799501-mRNA-1"/>
    </source>
</evidence>
<dbReference type="Proteomes" id="UP000274429">
    <property type="component" value="Unassembled WGS sequence"/>
</dbReference>
<feature type="region of interest" description="Disordered" evidence="2">
    <location>
        <begin position="741"/>
        <end position="764"/>
    </location>
</feature>
<name>A0A0R3X3Q8_HYDTA</name>
<dbReference type="GO" id="GO:0061630">
    <property type="term" value="F:ubiquitin protein ligase activity"/>
    <property type="evidence" value="ECO:0007669"/>
    <property type="project" value="InterPro"/>
</dbReference>
<feature type="region of interest" description="Disordered" evidence="2">
    <location>
        <begin position="791"/>
        <end position="1144"/>
    </location>
</feature>
<feature type="compositionally biased region" description="Polar residues" evidence="2">
    <location>
        <begin position="902"/>
        <end position="912"/>
    </location>
</feature>
<feature type="compositionally biased region" description="Basic and acidic residues" evidence="2">
    <location>
        <begin position="1095"/>
        <end position="1104"/>
    </location>
</feature>
<dbReference type="InterPro" id="IPR044288">
    <property type="entry name" value="ZNF598/HEL2"/>
</dbReference>
<dbReference type="Gene3D" id="3.30.830.10">
    <property type="entry name" value="Metalloenzyme, LuxS/M16 peptidase-like"/>
    <property type="match status" value="2"/>
</dbReference>
<reference evidence="6" key="1">
    <citation type="submission" date="2016-04" db="UniProtKB">
        <authorList>
            <consortium name="WormBaseParasite"/>
        </authorList>
    </citation>
    <scope>IDENTIFICATION</scope>
</reference>
<evidence type="ECO:0000313" key="4">
    <source>
        <dbReference type="EMBL" id="VDM32461.1"/>
    </source>
</evidence>
<evidence type="ECO:0000256" key="2">
    <source>
        <dbReference type="SAM" id="MobiDB-lite"/>
    </source>
</evidence>
<dbReference type="PROSITE" id="PS00028">
    <property type="entry name" value="ZINC_FINGER_C2H2_1"/>
    <property type="match status" value="1"/>
</dbReference>
<dbReference type="GO" id="GO:0016567">
    <property type="term" value="P:protein ubiquitination"/>
    <property type="evidence" value="ECO:0007669"/>
    <property type="project" value="TreeGrafter"/>
</dbReference>
<organism evidence="6">
    <name type="scientific">Hydatigena taeniaeformis</name>
    <name type="common">Feline tapeworm</name>
    <name type="synonym">Taenia taeniaeformis</name>
    <dbReference type="NCBI Taxonomy" id="6205"/>
    <lineage>
        <taxon>Eukaryota</taxon>
        <taxon>Metazoa</taxon>
        <taxon>Spiralia</taxon>
        <taxon>Lophotrochozoa</taxon>
        <taxon>Platyhelminthes</taxon>
        <taxon>Cestoda</taxon>
        <taxon>Eucestoda</taxon>
        <taxon>Cyclophyllidea</taxon>
        <taxon>Taeniidae</taxon>
        <taxon>Hydatigera</taxon>
    </lineage>
</organism>
<feature type="compositionally biased region" description="Low complexity" evidence="2">
    <location>
        <begin position="829"/>
        <end position="840"/>
    </location>
</feature>
<dbReference type="OrthoDB" id="3838338at2759"/>
<keyword evidence="5" id="KW-1185">Reference proteome</keyword>
<dbReference type="SUPFAM" id="SSF63411">
    <property type="entry name" value="LuxS/MPP-like metallohydrolase"/>
    <property type="match status" value="2"/>
</dbReference>